<reference evidence="4 5" key="1">
    <citation type="journal article" date="2012" name="Appl. Environ. Microbiol.">
        <title>Short-read sequencing for genomic analysis of the brown rot fungus Fibroporia radiculosa.</title>
        <authorList>
            <person name="Tang J.D."/>
            <person name="Perkins A.D."/>
            <person name="Sonstegard T.S."/>
            <person name="Schroeder S.G."/>
            <person name="Burgess S.C."/>
            <person name="Diehl S.V."/>
        </authorList>
    </citation>
    <scope>NUCLEOTIDE SEQUENCE [LARGE SCALE GENOMIC DNA]</scope>
    <source>
        <strain evidence="4 5">TFFH 294</strain>
    </source>
</reference>
<evidence type="ECO:0000313" key="4">
    <source>
        <dbReference type="EMBL" id="CCM01343.1"/>
    </source>
</evidence>
<keyword evidence="5" id="KW-1185">Reference proteome</keyword>
<keyword evidence="1" id="KW-0805">Transcription regulation</keyword>
<dbReference type="GO" id="GO:0035098">
    <property type="term" value="C:ESC/E(Z) complex"/>
    <property type="evidence" value="ECO:0007669"/>
    <property type="project" value="TreeGrafter"/>
</dbReference>
<dbReference type="EMBL" id="HE797028">
    <property type="protein sequence ID" value="CCM01343.1"/>
    <property type="molecule type" value="Genomic_DNA"/>
</dbReference>
<dbReference type="SMART" id="SM00317">
    <property type="entry name" value="SET"/>
    <property type="match status" value="1"/>
</dbReference>
<dbReference type="InterPro" id="IPR001214">
    <property type="entry name" value="SET_dom"/>
</dbReference>
<protein>
    <recommendedName>
        <fullName evidence="3">SET domain-containing protein</fullName>
    </recommendedName>
</protein>
<dbReference type="PROSITE" id="PS50280">
    <property type="entry name" value="SET"/>
    <property type="match status" value="1"/>
</dbReference>
<dbReference type="Pfam" id="PF00856">
    <property type="entry name" value="SET"/>
    <property type="match status" value="1"/>
</dbReference>
<dbReference type="PANTHER" id="PTHR45747">
    <property type="entry name" value="HISTONE-LYSINE N-METHYLTRANSFERASE E(Z)"/>
    <property type="match status" value="1"/>
</dbReference>
<dbReference type="PANTHER" id="PTHR45747:SF4">
    <property type="entry name" value="HISTONE-LYSINE N-METHYLTRANSFERASE E(Z)"/>
    <property type="match status" value="1"/>
</dbReference>
<evidence type="ECO:0000313" key="5">
    <source>
        <dbReference type="Proteomes" id="UP000006352"/>
    </source>
</evidence>
<accession>J4G5B5</accession>
<dbReference type="InterPro" id="IPR046341">
    <property type="entry name" value="SET_dom_sf"/>
</dbReference>
<evidence type="ECO:0000256" key="1">
    <source>
        <dbReference type="ARBA" id="ARBA00023015"/>
    </source>
</evidence>
<proteinExistence type="predicted"/>
<dbReference type="InterPro" id="IPR045318">
    <property type="entry name" value="EZH1/2-like"/>
</dbReference>
<organism evidence="4 5">
    <name type="scientific">Fibroporia radiculosa</name>
    <dbReference type="NCBI Taxonomy" id="599839"/>
    <lineage>
        <taxon>Eukaryota</taxon>
        <taxon>Fungi</taxon>
        <taxon>Dikarya</taxon>
        <taxon>Basidiomycota</taxon>
        <taxon>Agaricomycotina</taxon>
        <taxon>Agaricomycetes</taxon>
        <taxon>Polyporales</taxon>
        <taxon>Fibroporiaceae</taxon>
        <taxon>Fibroporia</taxon>
    </lineage>
</organism>
<feature type="domain" description="SET" evidence="3">
    <location>
        <begin position="293"/>
        <end position="407"/>
    </location>
</feature>
<dbReference type="InParanoid" id="J4G5B5"/>
<keyword evidence="2" id="KW-0804">Transcription</keyword>
<dbReference type="STRING" id="599839.J4G5B5"/>
<dbReference type="GO" id="GO:0003682">
    <property type="term" value="F:chromatin binding"/>
    <property type="evidence" value="ECO:0007669"/>
    <property type="project" value="TreeGrafter"/>
</dbReference>
<evidence type="ECO:0000256" key="2">
    <source>
        <dbReference type="ARBA" id="ARBA00023163"/>
    </source>
</evidence>
<dbReference type="Gene3D" id="2.170.270.10">
    <property type="entry name" value="SET domain"/>
    <property type="match status" value="1"/>
</dbReference>
<name>J4G5B5_9APHY</name>
<dbReference type="GO" id="GO:0031507">
    <property type="term" value="P:heterochromatin formation"/>
    <property type="evidence" value="ECO:0007669"/>
    <property type="project" value="TreeGrafter"/>
</dbReference>
<dbReference type="GeneID" id="24096254"/>
<dbReference type="OrthoDB" id="6141102at2759"/>
<evidence type="ECO:0000259" key="3">
    <source>
        <dbReference type="PROSITE" id="PS50280"/>
    </source>
</evidence>
<dbReference type="Proteomes" id="UP000006352">
    <property type="component" value="Unassembled WGS sequence"/>
</dbReference>
<sequence length="426" mass="48770">MDAHDLELEGADDATLAIHRRLVEQNHESQETRKEILAVYRDTWTEFYQWEPAWCDSRLKELAPAYPRFTAPIILPRAEESDDMIADDDPLSFSVTDYDGKDEMTLTCTEECIPASRIVPHPKYEACTPSMRAIKADKSLGNIATFIPYADEGFDQRGYLAQFRETAWQNRWTDNDSHLIMLEAVKLLVSEHSYTYEKIDSLREKIFLPVKSHNGLLWKMKQRDLLQWKTDADVLPPPPPVETNFLFDWMMEGQINVLYLIFAAILDHAISKQIAYVLNFGCIADQVVDVMINLLEVKSGIHGLGTFACSYLAENTAIGEYIAENIEKIYVTEDAARHRKLNYTFDLNMKQILDAATVGNETRYINHATGSKANVYARALYVNGEHRIIFYTAKKVKRGQELFFDYGKKFWGNTATTQSDAEAESD</sequence>
<dbReference type="RefSeq" id="XP_012180626.1">
    <property type="nucleotide sequence ID" value="XM_012325236.1"/>
</dbReference>
<gene>
    <name evidence="4" type="ORF">FIBRA_03393</name>
</gene>
<dbReference type="SUPFAM" id="SSF82199">
    <property type="entry name" value="SET domain"/>
    <property type="match status" value="1"/>
</dbReference>
<dbReference type="AlphaFoldDB" id="J4G5B5"/>
<dbReference type="GO" id="GO:0046976">
    <property type="term" value="F:histone H3K27 methyltransferase activity"/>
    <property type="evidence" value="ECO:0007669"/>
    <property type="project" value="TreeGrafter"/>
</dbReference>
<dbReference type="HOGENOM" id="CLU_029951_0_0_1"/>